<dbReference type="Pfam" id="PF13245">
    <property type="entry name" value="AAA_19"/>
    <property type="match status" value="1"/>
</dbReference>
<keyword evidence="3 5" id="KW-0347">Helicase</keyword>
<dbReference type="Gene3D" id="3.40.50.300">
    <property type="entry name" value="P-loop containing nucleotide triphosphate hydrolases"/>
    <property type="match status" value="3"/>
</dbReference>
<dbReference type="PANTHER" id="PTHR11070">
    <property type="entry name" value="UVRD / RECB / PCRA DNA HELICASE FAMILY MEMBER"/>
    <property type="match status" value="1"/>
</dbReference>
<evidence type="ECO:0000256" key="1">
    <source>
        <dbReference type="ARBA" id="ARBA00022741"/>
    </source>
</evidence>
<accession>A0AAU7B1S1</accession>
<dbReference type="PROSITE" id="PS51198">
    <property type="entry name" value="UVRD_HELICASE_ATP_BIND"/>
    <property type="match status" value="1"/>
</dbReference>
<name>A0AAU7B1S1_9ACTN</name>
<keyword evidence="1 5" id="KW-0547">Nucleotide-binding</keyword>
<dbReference type="EMBL" id="CP114014">
    <property type="protein sequence ID" value="XAY07874.1"/>
    <property type="molecule type" value="Genomic_DNA"/>
</dbReference>
<dbReference type="GO" id="GO:0000725">
    <property type="term" value="P:recombinational repair"/>
    <property type="evidence" value="ECO:0007669"/>
    <property type="project" value="TreeGrafter"/>
</dbReference>
<evidence type="ECO:0000313" key="8">
    <source>
        <dbReference type="EMBL" id="XAY07874.1"/>
    </source>
</evidence>
<dbReference type="RefSeq" id="WP_354699062.1">
    <property type="nucleotide sequence ID" value="NZ_CP114014.1"/>
</dbReference>
<dbReference type="InterPro" id="IPR000212">
    <property type="entry name" value="DNA_helicase_UvrD/REP"/>
</dbReference>
<organism evidence="8">
    <name type="scientific">Paraconexibacter sp. AEG42_29</name>
    <dbReference type="NCBI Taxonomy" id="2997339"/>
    <lineage>
        <taxon>Bacteria</taxon>
        <taxon>Bacillati</taxon>
        <taxon>Actinomycetota</taxon>
        <taxon>Thermoleophilia</taxon>
        <taxon>Solirubrobacterales</taxon>
        <taxon>Paraconexibacteraceae</taxon>
        <taxon>Paraconexibacter</taxon>
    </lineage>
</organism>
<evidence type="ECO:0000256" key="2">
    <source>
        <dbReference type="ARBA" id="ARBA00022801"/>
    </source>
</evidence>
<feature type="region of interest" description="Disordered" evidence="6">
    <location>
        <begin position="136"/>
        <end position="197"/>
    </location>
</feature>
<dbReference type="PANTHER" id="PTHR11070:SF45">
    <property type="entry name" value="DNA 3'-5' HELICASE"/>
    <property type="match status" value="1"/>
</dbReference>
<protein>
    <submittedName>
        <fullName evidence="8">DNA helicase</fullName>
    </submittedName>
</protein>
<dbReference type="InterPro" id="IPR027785">
    <property type="entry name" value="UvrD-like_helicase_C"/>
</dbReference>
<dbReference type="GO" id="GO:0003677">
    <property type="term" value="F:DNA binding"/>
    <property type="evidence" value="ECO:0007669"/>
    <property type="project" value="InterPro"/>
</dbReference>
<dbReference type="InterPro" id="IPR027417">
    <property type="entry name" value="P-loop_NTPase"/>
</dbReference>
<dbReference type="Pfam" id="PF13538">
    <property type="entry name" value="UvrD_C_2"/>
    <property type="match status" value="1"/>
</dbReference>
<dbReference type="GO" id="GO:0005524">
    <property type="term" value="F:ATP binding"/>
    <property type="evidence" value="ECO:0007669"/>
    <property type="project" value="UniProtKB-UniRule"/>
</dbReference>
<feature type="compositionally biased region" description="Pro residues" evidence="6">
    <location>
        <begin position="139"/>
        <end position="176"/>
    </location>
</feature>
<dbReference type="GO" id="GO:0005829">
    <property type="term" value="C:cytosol"/>
    <property type="evidence" value="ECO:0007669"/>
    <property type="project" value="TreeGrafter"/>
</dbReference>
<dbReference type="SUPFAM" id="SSF52540">
    <property type="entry name" value="P-loop containing nucleoside triphosphate hydrolases"/>
    <property type="match status" value="1"/>
</dbReference>
<dbReference type="KEGG" id="parq:DSM112329_04766"/>
<dbReference type="InterPro" id="IPR014016">
    <property type="entry name" value="UvrD-like_ATP-bd"/>
</dbReference>
<dbReference type="AlphaFoldDB" id="A0AAU7B1S1"/>
<evidence type="ECO:0000259" key="7">
    <source>
        <dbReference type="PROSITE" id="PS51198"/>
    </source>
</evidence>
<feature type="region of interest" description="Disordered" evidence="6">
    <location>
        <begin position="724"/>
        <end position="749"/>
    </location>
</feature>
<evidence type="ECO:0000256" key="5">
    <source>
        <dbReference type="PROSITE-ProRule" id="PRU00560"/>
    </source>
</evidence>
<dbReference type="SUPFAM" id="SSF109604">
    <property type="entry name" value="HD-domain/PDEase-like"/>
    <property type="match status" value="1"/>
</dbReference>
<keyword evidence="2 5" id="KW-0378">Hydrolase</keyword>
<dbReference type="GO" id="GO:0043138">
    <property type="term" value="F:3'-5' DNA helicase activity"/>
    <property type="evidence" value="ECO:0007669"/>
    <property type="project" value="TreeGrafter"/>
</dbReference>
<keyword evidence="4 5" id="KW-0067">ATP-binding</keyword>
<evidence type="ECO:0000256" key="4">
    <source>
        <dbReference type="ARBA" id="ARBA00022840"/>
    </source>
</evidence>
<dbReference type="Gene3D" id="1.10.3210.10">
    <property type="entry name" value="Hypothetical protein af1432"/>
    <property type="match status" value="1"/>
</dbReference>
<evidence type="ECO:0000256" key="3">
    <source>
        <dbReference type="ARBA" id="ARBA00022806"/>
    </source>
</evidence>
<sequence length="963" mass="105621">MVPPAGTAHPDHRAEQAYIELVHRADQERRERLERSAESAGDKVTAREMKRLAVQRLQQPVDQDALCFGRIDLEKDGKSWYLGRESIRGEQGLLVINWRVPAAEPFYTASKNDPHGLLLRRRFQTEHLRLLSIVDEPFGPKPAAPPAPAPVKPAPKPRAAPPTPPTPVAPPAPVPTPAAREPEPEPVVPEPVETEVSPPGQEIVDAILADMDRARGTEMRDIVATIEARQYELISDGIDGMLVIQGGPGSGKTAIALHRAAWLLFNHKEQLERTGVLVVGPNRAFMEYVAKVLPSLGETAVNQTAIDRLPDLDEVRVRATEAQDVAVLKGDPRMAAFVGRAVEARVRVPKDPTEVHVGRTRVVIQPEDLAKVVERARREGRSYLAGRDGFRRRMFELVREQMAAISTRLPRGTFESDLNVAVAGRDGIVDRIWPTLTAPEVLRDLLGSRQRIKAVAGAELTVEEQALLYRERGRLLRDEPWTAADMPLLDEADLAIRGLQRRYGYVLADEAQDLTPMQLRMVMRRATGGRATLVGDIAQSTGPWRFPDWTELVGAIDEPAAFVDLRIAELAISYRVPAQIMDLASSFLPRIAPNLTVPTAVRDGDEAPRFVQVVEASLLSSAAAEAVRRIEGERTVGVIVPVDRMDDARVAFNEAGVQAGDIRTDGLSRQITLLSSEEAKGLEFDHVVVVDPAGIAGPAGEWAFLYVALTRATRTLTLVHATRQPFELDPEPEVQDEPAGSGDSPDAVNHDEEAFTVAPSAPALGPRFSEALMQAKFIHSAQRRRGTNIPYFAHLQAVSALVLEDGGSEDEAIAALLHDSVEDYGGDVLERIAHQFGSQVAVIVAGCTDPAPEEDQTWRELKMIHLRDLESAGPLVRRIALAEKLDNARALVREYRRSGERLWERMEVDSEDLLWYFAALADLFTTERPGDMASELGDTVARLLDLASTPDAELAGATPTPEG</sequence>
<feature type="binding site" evidence="5">
    <location>
        <begin position="246"/>
        <end position="253"/>
    </location>
    <ligand>
        <name>ATP</name>
        <dbReference type="ChEBI" id="CHEBI:30616"/>
    </ligand>
</feature>
<dbReference type="GO" id="GO:0016787">
    <property type="term" value="F:hydrolase activity"/>
    <property type="evidence" value="ECO:0007669"/>
    <property type="project" value="UniProtKB-UniRule"/>
</dbReference>
<feature type="domain" description="UvrD-like helicase ATP-binding" evidence="7">
    <location>
        <begin position="225"/>
        <end position="577"/>
    </location>
</feature>
<evidence type="ECO:0000256" key="6">
    <source>
        <dbReference type="SAM" id="MobiDB-lite"/>
    </source>
</evidence>
<dbReference type="Pfam" id="PF13328">
    <property type="entry name" value="HD_4"/>
    <property type="match status" value="1"/>
</dbReference>
<reference evidence="8" key="1">
    <citation type="submission" date="2022-12" db="EMBL/GenBank/DDBJ databases">
        <title>Paraconexibacter alkalitolerans sp. nov. and Baekduia alba sp. nov., isolated from soil and emended description of the genera Paraconexibacter (Chun et al., 2020) and Baekduia (An et al., 2020).</title>
        <authorList>
            <person name="Vieira S."/>
            <person name="Huber K.J."/>
            <person name="Geppert A."/>
            <person name="Wolf J."/>
            <person name="Neumann-Schaal M."/>
            <person name="Muesken M."/>
            <person name="Overmann J."/>
        </authorList>
    </citation>
    <scope>NUCLEOTIDE SEQUENCE</scope>
    <source>
        <strain evidence="8">AEG42_29</strain>
    </source>
</reference>
<proteinExistence type="predicted"/>
<gene>
    <name evidence="8" type="ORF">DSM112329_04766</name>
</gene>